<dbReference type="FunFam" id="3.30.70.2570:FF:000001">
    <property type="entry name" value="Translation factor GUF1, mitochondrial"/>
    <property type="match status" value="1"/>
</dbReference>
<dbReference type="EC" id="3.6.5.n1" evidence="11 12"/>
<dbReference type="CDD" id="cd01890">
    <property type="entry name" value="LepA"/>
    <property type="match status" value="1"/>
</dbReference>
<dbReference type="GO" id="GO:0097216">
    <property type="term" value="F:guanosine tetraphosphate binding"/>
    <property type="evidence" value="ECO:0007669"/>
    <property type="project" value="UniProtKB-ARBA"/>
</dbReference>
<evidence type="ECO:0000259" key="13">
    <source>
        <dbReference type="PROSITE" id="PS51722"/>
    </source>
</evidence>
<dbReference type="AlphaFoldDB" id="A0A560F5R0"/>
<gene>
    <name evidence="12" type="primary">lepA</name>
    <name evidence="14" type="ORF">FBZ89_112119</name>
</gene>
<keyword evidence="4 12" id="KW-0378">Hydrolase</keyword>
<comment type="subcellular location">
    <subcellularLocation>
        <location evidence="12">Cell membrane</location>
        <topology evidence="12">Peripheral membrane protein</topology>
        <orientation evidence="12">Cytoplasmic side</orientation>
    </subcellularLocation>
</comment>
<evidence type="ECO:0000256" key="6">
    <source>
        <dbReference type="ARBA" id="ARBA00023134"/>
    </source>
</evidence>
<dbReference type="InterPro" id="IPR031157">
    <property type="entry name" value="G_TR_CS"/>
</dbReference>
<dbReference type="Gene3D" id="3.40.50.300">
    <property type="entry name" value="P-loop containing nucleotide triphosphate hydrolases"/>
    <property type="match status" value="1"/>
</dbReference>
<dbReference type="InterPro" id="IPR038363">
    <property type="entry name" value="LepA_C_sf"/>
</dbReference>
<dbReference type="InterPro" id="IPR027417">
    <property type="entry name" value="P-loop_NTPase"/>
</dbReference>
<dbReference type="Pfam" id="PF03144">
    <property type="entry name" value="GTP_EFTU_D2"/>
    <property type="match status" value="1"/>
</dbReference>
<dbReference type="FunFam" id="2.40.30.10:FF:000015">
    <property type="entry name" value="Translation factor GUF1, mitochondrial"/>
    <property type="match status" value="1"/>
</dbReference>
<evidence type="ECO:0000256" key="4">
    <source>
        <dbReference type="ARBA" id="ARBA00022801"/>
    </source>
</evidence>
<evidence type="ECO:0000256" key="10">
    <source>
        <dbReference type="ARBA" id="ARBA00061052"/>
    </source>
</evidence>
<dbReference type="GO" id="GO:0045727">
    <property type="term" value="P:positive regulation of translation"/>
    <property type="evidence" value="ECO:0007669"/>
    <property type="project" value="UniProtKB-UniRule"/>
</dbReference>
<protein>
    <recommendedName>
        <fullName evidence="11 12">Elongation factor 4</fullName>
        <shortName evidence="12">EF-4</shortName>
        <ecNumber evidence="11 12">3.6.5.n1</ecNumber>
    </recommendedName>
    <alternativeName>
        <fullName evidence="12">Ribosomal back-translocase LepA</fullName>
    </alternativeName>
</protein>
<evidence type="ECO:0000256" key="1">
    <source>
        <dbReference type="ARBA" id="ARBA00005454"/>
    </source>
</evidence>
<dbReference type="InterPro" id="IPR005225">
    <property type="entry name" value="Small_GTP-bd"/>
</dbReference>
<dbReference type="NCBIfam" id="TIGR01393">
    <property type="entry name" value="lepA"/>
    <property type="match status" value="1"/>
</dbReference>
<keyword evidence="7 12" id="KW-0472">Membrane</keyword>
<evidence type="ECO:0000313" key="14">
    <source>
        <dbReference type="EMBL" id="TWB16961.1"/>
    </source>
</evidence>
<dbReference type="InterPro" id="IPR004161">
    <property type="entry name" value="EFTu-like_2"/>
</dbReference>
<evidence type="ECO:0000256" key="7">
    <source>
        <dbReference type="ARBA" id="ARBA00023136"/>
    </source>
</evidence>
<dbReference type="Proteomes" id="UP000319859">
    <property type="component" value="Unassembled WGS sequence"/>
</dbReference>
<dbReference type="GO" id="GO:0005525">
    <property type="term" value="F:GTP binding"/>
    <property type="evidence" value="ECO:0007669"/>
    <property type="project" value="UniProtKB-UniRule"/>
</dbReference>
<dbReference type="FunFam" id="3.30.70.240:FF:000007">
    <property type="entry name" value="Translation factor GUF1, mitochondrial"/>
    <property type="match status" value="1"/>
</dbReference>
<accession>A0A560F5R0</accession>
<comment type="function">
    <text evidence="9 12">Required for accurate and efficient protein synthesis under certain stress conditions. May act as a fidelity factor of the translation reaction, by catalyzing a one-codon backward translocation of tRNAs on improperly translocated ribosomes. Back-translocation proceeds from a post-translocation (POST) complex to a pre-translocation (PRE) complex, thus giving elongation factor G a second chance to translocate the tRNAs correctly. Binds to ribosomes in a GTP-dependent manner.</text>
</comment>
<dbReference type="GO" id="GO:0003746">
    <property type="term" value="F:translation elongation factor activity"/>
    <property type="evidence" value="ECO:0007669"/>
    <property type="project" value="UniProtKB-UniRule"/>
</dbReference>
<dbReference type="Pfam" id="PF00009">
    <property type="entry name" value="GTP_EFTU"/>
    <property type="match status" value="1"/>
</dbReference>
<name>A0A560F5R0_9PROT</name>
<reference evidence="14 15" key="1">
    <citation type="submission" date="2019-06" db="EMBL/GenBank/DDBJ databases">
        <title>Genomic Encyclopedia of Type Strains, Phase IV (KMG-V): Genome sequencing to study the core and pangenomes of soil and plant-associated prokaryotes.</title>
        <authorList>
            <person name="Whitman W."/>
        </authorList>
    </citation>
    <scope>NUCLEOTIDE SEQUENCE [LARGE SCALE GENOMIC DNA]</scope>
    <source>
        <strain evidence="14 15">BR 11880</strain>
    </source>
</reference>
<dbReference type="PANTHER" id="PTHR43512:SF4">
    <property type="entry name" value="TRANSLATION FACTOR GUF1 HOMOLOG, CHLOROPLASTIC"/>
    <property type="match status" value="1"/>
</dbReference>
<sequence length="600" mass="66643">MTDLSHIRNFSIIAHIDHGKSTLADRLIQYCGGLDAREMREQVLDSMDIERERGITIKAQTVRLTYKADDGRTYQLNLMDTPGHVDFAYEVSRSLAACEGSLLVVDASQGVEAQTLANVYQAIDHNHEIVPVLNKIDLPAAEPDRIKQQIEDVIGLDASNAVMISAKTGLNIKDVLEAIVTRLPPPKGDLDAPLKALVVDSWYDPYLGVVILVRVVDGELKVGQKIRMMATGAAKEADRVGHFTPKAVQSGRLGPGEMGFITAGIKDIRETKVGDTITEERRPAAEPLEGFKPSVPVVFCGLFPTDAAEFEHLRESLGKLALNDASFQFEAETSAALGFGFRCGFLGLLHLEIIQERLEREFNLDLITTAPSVIYKVHMTDKSVIDMHNPADMPDPIRIDHIDEPWIRATIMLPDEYLGGILALCTERRGQQIDLTYVGGRAMLVYKLPLNEVVFDFYDRLKSISRGYASFDYQMDGYETGDLVKMSILVNAEPVDALSTIVHRSQAEHRGRLLCERLKELIPRQLFKIAVQAAIGSRVIARETISAMRKDVLAKCYGGDISRKRKLLDKQKEGKKRMRQFGEVEIPQSAFIAALKMGDG</sequence>
<dbReference type="EMBL" id="VITN01000012">
    <property type="protein sequence ID" value="TWB16961.1"/>
    <property type="molecule type" value="Genomic_DNA"/>
</dbReference>
<evidence type="ECO:0000256" key="3">
    <source>
        <dbReference type="ARBA" id="ARBA00022741"/>
    </source>
</evidence>
<dbReference type="Gene3D" id="3.30.70.870">
    <property type="entry name" value="Elongation Factor G (Translational Gtpase), domain 3"/>
    <property type="match status" value="1"/>
</dbReference>
<comment type="caution">
    <text evidence="14">The sequence shown here is derived from an EMBL/GenBank/DDBJ whole genome shotgun (WGS) entry which is preliminary data.</text>
</comment>
<dbReference type="SMART" id="SM00838">
    <property type="entry name" value="EFG_C"/>
    <property type="match status" value="1"/>
</dbReference>
<dbReference type="PRINTS" id="PR00315">
    <property type="entry name" value="ELONGATNFCT"/>
</dbReference>
<dbReference type="CDD" id="cd03699">
    <property type="entry name" value="EF4_II"/>
    <property type="match status" value="1"/>
</dbReference>
<dbReference type="Pfam" id="PF06421">
    <property type="entry name" value="LepA_C"/>
    <property type="match status" value="1"/>
</dbReference>
<dbReference type="InterPro" id="IPR000795">
    <property type="entry name" value="T_Tr_GTP-bd_dom"/>
</dbReference>
<keyword evidence="3 12" id="KW-0547">Nucleotide-binding</keyword>
<comment type="similarity">
    <text evidence="10">Belongs to the GTP-binding elongation factor family. LepA subfamily.</text>
</comment>
<dbReference type="InterPro" id="IPR035647">
    <property type="entry name" value="EFG_III/V"/>
</dbReference>
<dbReference type="InterPro" id="IPR013842">
    <property type="entry name" value="LepA_CTD"/>
</dbReference>
<dbReference type="SUPFAM" id="SSF54980">
    <property type="entry name" value="EF-G C-terminal domain-like"/>
    <property type="match status" value="2"/>
</dbReference>
<dbReference type="InterPro" id="IPR000640">
    <property type="entry name" value="EFG_V-like"/>
</dbReference>
<dbReference type="HAMAP" id="MF_00071">
    <property type="entry name" value="LepA"/>
    <property type="match status" value="1"/>
</dbReference>
<dbReference type="CDD" id="cd03709">
    <property type="entry name" value="lepA_C"/>
    <property type="match status" value="1"/>
</dbReference>
<dbReference type="Gene3D" id="2.40.30.10">
    <property type="entry name" value="Translation factors"/>
    <property type="match status" value="1"/>
</dbReference>
<dbReference type="Pfam" id="PF00679">
    <property type="entry name" value="EFG_C"/>
    <property type="match status" value="1"/>
</dbReference>
<comment type="catalytic activity">
    <reaction evidence="8 12">
        <text>GTP + H2O = GDP + phosphate + H(+)</text>
        <dbReference type="Rhea" id="RHEA:19669"/>
        <dbReference type="ChEBI" id="CHEBI:15377"/>
        <dbReference type="ChEBI" id="CHEBI:15378"/>
        <dbReference type="ChEBI" id="CHEBI:37565"/>
        <dbReference type="ChEBI" id="CHEBI:43474"/>
        <dbReference type="ChEBI" id="CHEBI:58189"/>
        <dbReference type="EC" id="3.6.5.n1"/>
    </reaction>
</comment>
<evidence type="ECO:0000256" key="2">
    <source>
        <dbReference type="ARBA" id="ARBA00022475"/>
    </source>
</evidence>
<dbReference type="OrthoDB" id="9802948at2"/>
<dbReference type="FunFam" id="3.30.70.870:FF:000004">
    <property type="entry name" value="Translation factor GUF1, mitochondrial"/>
    <property type="match status" value="1"/>
</dbReference>
<feature type="domain" description="Tr-type G" evidence="13">
    <location>
        <begin position="5"/>
        <end position="187"/>
    </location>
</feature>
<dbReference type="InterPro" id="IPR035654">
    <property type="entry name" value="LepA_IV"/>
</dbReference>
<feature type="binding site" evidence="12">
    <location>
        <begin position="134"/>
        <end position="137"/>
    </location>
    <ligand>
        <name>GTP</name>
        <dbReference type="ChEBI" id="CHEBI:37565"/>
    </ligand>
</feature>
<evidence type="ECO:0000256" key="5">
    <source>
        <dbReference type="ARBA" id="ARBA00022917"/>
    </source>
</evidence>
<keyword evidence="2 12" id="KW-1003">Cell membrane</keyword>
<feature type="binding site" evidence="12">
    <location>
        <begin position="17"/>
        <end position="22"/>
    </location>
    <ligand>
        <name>GTP</name>
        <dbReference type="ChEBI" id="CHEBI:37565"/>
    </ligand>
</feature>
<dbReference type="Gene3D" id="3.30.70.2570">
    <property type="entry name" value="Elongation factor 4, C-terminal domain"/>
    <property type="match status" value="1"/>
</dbReference>
<organism evidence="14 15">
    <name type="scientific">Nitrospirillum amazonense</name>
    <dbReference type="NCBI Taxonomy" id="28077"/>
    <lineage>
        <taxon>Bacteria</taxon>
        <taxon>Pseudomonadati</taxon>
        <taxon>Pseudomonadota</taxon>
        <taxon>Alphaproteobacteria</taxon>
        <taxon>Rhodospirillales</taxon>
        <taxon>Azospirillaceae</taxon>
        <taxon>Nitrospirillum</taxon>
    </lineage>
</organism>
<dbReference type="GO" id="GO:0005886">
    <property type="term" value="C:plasma membrane"/>
    <property type="evidence" value="ECO:0007669"/>
    <property type="project" value="UniProtKB-SubCell"/>
</dbReference>
<proteinExistence type="inferred from homology"/>
<dbReference type="GO" id="GO:0043022">
    <property type="term" value="F:ribosome binding"/>
    <property type="evidence" value="ECO:0007669"/>
    <property type="project" value="UniProtKB-UniRule"/>
</dbReference>
<evidence type="ECO:0000256" key="12">
    <source>
        <dbReference type="HAMAP-Rule" id="MF_00071"/>
    </source>
</evidence>
<evidence type="ECO:0000313" key="15">
    <source>
        <dbReference type="Proteomes" id="UP000319859"/>
    </source>
</evidence>
<keyword evidence="6 12" id="KW-0342">GTP-binding</keyword>
<dbReference type="GO" id="GO:0003924">
    <property type="term" value="F:GTPase activity"/>
    <property type="evidence" value="ECO:0007669"/>
    <property type="project" value="UniProtKB-UniRule"/>
</dbReference>
<dbReference type="SUPFAM" id="SSF52540">
    <property type="entry name" value="P-loop containing nucleoside triphosphate hydrolases"/>
    <property type="match status" value="1"/>
</dbReference>
<dbReference type="NCBIfam" id="TIGR00231">
    <property type="entry name" value="small_GTP"/>
    <property type="match status" value="1"/>
</dbReference>
<dbReference type="InterPro" id="IPR006297">
    <property type="entry name" value="EF-4"/>
</dbReference>
<dbReference type="Gene3D" id="3.30.70.240">
    <property type="match status" value="1"/>
</dbReference>
<dbReference type="PROSITE" id="PS00301">
    <property type="entry name" value="G_TR_1"/>
    <property type="match status" value="1"/>
</dbReference>
<dbReference type="RefSeq" id="WP_145751405.1">
    <property type="nucleotide sequence ID" value="NZ_VITN01000012.1"/>
</dbReference>
<keyword evidence="5 12" id="KW-0648">Protein biosynthesis</keyword>
<dbReference type="PROSITE" id="PS51722">
    <property type="entry name" value="G_TR_2"/>
    <property type="match status" value="1"/>
</dbReference>
<evidence type="ECO:0000256" key="8">
    <source>
        <dbReference type="ARBA" id="ARBA00050293"/>
    </source>
</evidence>
<comment type="similarity">
    <text evidence="1 12">Belongs to the TRAFAC class translation factor GTPase superfamily. Classic translation factor GTPase family. LepA subfamily.</text>
</comment>
<evidence type="ECO:0000256" key="11">
    <source>
        <dbReference type="ARBA" id="ARBA00066744"/>
    </source>
</evidence>
<dbReference type="CDD" id="cd16260">
    <property type="entry name" value="EF4_III"/>
    <property type="match status" value="1"/>
</dbReference>
<dbReference type="FunFam" id="3.40.50.300:FF:000078">
    <property type="entry name" value="Elongation factor 4"/>
    <property type="match status" value="1"/>
</dbReference>
<dbReference type="PANTHER" id="PTHR43512">
    <property type="entry name" value="TRANSLATION FACTOR GUF1-RELATED"/>
    <property type="match status" value="1"/>
</dbReference>
<evidence type="ECO:0000256" key="9">
    <source>
        <dbReference type="ARBA" id="ARBA00057626"/>
    </source>
</evidence>